<dbReference type="PANTHER" id="PTHR43133:SF65">
    <property type="entry name" value="ECF RNA POLYMERASE SIGMA FACTOR SIGG"/>
    <property type="match status" value="1"/>
</dbReference>
<dbReference type="SUPFAM" id="SSF88946">
    <property type="entry name" value="Sigma2 domain of RNA polymerase sigma factors"/>
    <property type="match status" value="1"/>
</dbReference>
<dbReference type="Pfam" id="PF04542">
    <property type="entry name" value="Sigma70_r2"/>
    <property type="match status" value="1"/>
</dbReference>
<dbReference type="AlphaFoldDB" id="A0A7V8NV98"/>
<feature type="domain" description="RNA polymerase sigma-70 region 2" evidence="6">
    <location>
        <begin position="8"/>
        <end position="75"/>
    </location>
</feature>
<evidence type="ECO:0000256" key="5">
    <source>
        <dbReference type="ARBA" id="ARBA00023163"/>
    </source>
</evidence>
<keyword evidence="8" id="KW-0548">Nucleotidyltransferase</keyword>
<keyword evidence="3" id="KW-0805">Transcription regulation</keyword>
<dbReference type="InterPro" id="IPR013249">
    <property type="entry name" value="RNA_pol_sigma70_r4_t2"/>
</dbReference>
<proteinExistence type="inferred from homology"/>
<sequence length="275" mass="30838">MNEFASTVERYRRELLVHCYRMLGSLPDAEDAVQETLLRAWRYRDSLKEGAPLRPWLYRVATNACLDAIARDQRRAVLAARAAEDDGWAGKPDDVVWLRPIPDSVLEPTTPPAQTPEAMTLMRETIEIAFLTAIQLLTPQQRAALILCDVLDWSAKDAADLLDLSVPAVSSALQRARVRVRERLPSRKPPWPANVDASAAERDLPKKYVEASESADFRALESIIRADATFRMPPDFGAAEGRDEMFKLWIEGGFGSERFGRLRCVVTHANLQPAV</sequence>
<dbReference type="EMBL" id="JACDQQ010002378">
    <property type="protein sequence ID" value="MBA0088175.1"/>
    <property type="molecule type" value="Genomic_DNA"/>
</dbReference>
<dbReference type="GO" id="GO:0006352">
    <property type="term" value="P:DNA-templated transcription initiation"/>
    <property type="evidence" value="ECO:0007669"/>
    <property type="project" value="InterPro"/>
</dbReference>
<dbReference type="GO" id="GO:0003899">
    <property type="term" value="F:DNA-directed RNA polymerase activity"/>
    <property type="evidence" value="ECO:0007669"/>
    <property type="project" value="UniProtKB-EC"/>
</dbReference>
<dbReference type="InterPro" id="IPR032710">
    <property type="entry name" value="NTF2-like_dom_sf"/>
</dbReference>
<evidence type="ECO:0000259" key="7">
    <source>
        <dbReference type="Pfam" id="PF08281"/>
    </source>
</evidence>
<feature type="domain" description="RNA polymerase sigma factor 70 region 4 type 2" evidence="7">
    <location>
        <begin position="129"/>
        <end position="179"/>
    </location>
</feature>
<name>A0A7V8NV98_9BACT</name>
<keyword evidence="4" id="KW-0731">Sigma factor</keyword>
<keyword evidence="5" id="KW-0804">Transcription</keyword>
<dbReference type="SUPFAM" id="SSF88659">
    <property type="entry name" value="Sigma3 and sigma4 domains of RNA polymerase sigma factors"/>
    <property type="match status" value="1"/>
</dbReference>
<dbReference type="NCBIfam" id="NF006089">
    <property type="entry name" value="PRK08241.1"/>
    <property type="match status" value="1"/>
</dbReference>
<dbReference type="InterPro" id="IPR036388">
    <property type="entry name" value="WH-like_DNA-bd_sf"/>
</dbReference>
<evidence type="ECO:0000313" key="8">
    <source>
        <dbReference type="EMBL" id="MBA0088175.1"/>
    </source>
</evidence>
<dbReference type="InterPro" id="IPR007627">
    <property type="entry name" value="RNA_pol_sigma70_r2"/>
</dbReference>
<dbReference type="Gene3D" id="1.10.10.10">
    <property type="entry name" value="Winged helix-like DNA-binding domain superfamily/Winged helix DNA-binding domain"/>
    <property type="match status" value="1"/>
</dbReference>
<evidence type="ECO:0000259" key="6">
    <source>
        <dbReference type="Pfam" id="PF04542"/>
    </source>
</evidence>
<keyword evidence="8" id="KW-0808">Transferase</keyword>
<dbReference type="InterPro" id="IPR013324">
    <property type="entry name" value="RNA_pol_sigma_r3/r4-like"/>
</dbReference>
<dbReference type="InterPro" id="IPR014305">
    <property type="entry name" value="RNA_pol_sigma-G_actinobac"/>
</dbReference>
<evidence type="ECO:0000256" key="4">
    <source>
        <dbReference type="ARBA" id="ARBA00023082"/>
    </source>
</evidence>
<dbReference type="GO" id="GO:0003677">
    <property type="term" value="F:DNA binding"/>
    <property type="evidence" value="ECO:0007669"/>
    <property type="project" value="InterPro"/>
</dbReference>
<evidence type="ECO:0000256" key="1">
    <source>
        <dbReference type="ARBA" id="ARBA00010641"/>
    </source>
</evidence>
<feature type="non-terminal residue" evidence="8">
    <location>
        <position position="275"/>
    </location>
</feature>
<dbReference type="NCBIfam" id="TIGR02960">
    <property type="entry name" value="SigX5"/>
    <property type="match status" value="1"/>
</dbReference>
<dbReference type="PANTHER" id="PTHR43133">
    <property type="entry name" value="RNA POLYMERASE ECF-TYPE SIGMA FACTO"/>
    <property type="match status" value="1"/>
</dbReference>
<accession>A0A7V8NV98</accession>
<dbReference type="GO" id="GO:0016987">
    <property type="term" value="F:sigma factor activity"/>
    <property type="evidence" value="ECO:0007669"/>
    <property type="project" value="UniProtKB-KW"/>
</dbReference>
<dbReference type="InterPro" id="IPR039425">
    <property type="entry name" value="RNA_pol_sigma-70-like"/>
</dbReference>
<evidence type="ECO:0000256" key="2">
    <source>
        <dbReference type="ARBA" id="ARBA00011344"/>
    </source>
</evidence>
<dbReference type="EC" id="2.7.7.6" evidence="8"/>
<keyword evidence="9" id="KW-1185">Reference proteome</keyword>
<dbReference type="NCBIfam" id="TIGR02937">
    <property type="entry name" value="sigma70-ECF"/>
    <property type="match status" value="1"/>
</dbReference>
<dbReference type="SUPFAM" id="SSF54427">
    <property type="entry name" value="NTF2-like"/>
    <property type="match status" value="1"/>
</dbReference>
<comment type="subunit">
    <text evidence="2">Interacts transiently with the RNA polymerase catalytic core formed by RpoA, RpoB, RpoC and RpoZ (2 alpha, 1 beta, 1 beta' and 1 omega subunit) to form the RNA polymerase holoenzyme that can initiate transcription.</text>
</comment>
<dbReference type="InterPro" id="IPR014284">
    <property type="entry name" value="RNA_pol_sigma-70_dom"/>
</dbReference>
<evidence type="ECO:0000256" key="3">
    <source>
        <dbReference type="ARBA" id="ARBA00023015"/>
    </source>
</evidence>
<gene>
    <name evidence="8" type="ORF">HRJ53_24585</name>
</gene>
<evidence type="ECO:0000313" key="9">
    <source>
        <dbReference type="Proteomes" id="UP000567293"/>
    </source>
</evidence>
<dbReference type="Proteomes" id="UP000567293">
    <property type="component" value="Unassembled WGS sequence"/>
</dbReference>
<comment type="caution">
    <text evidence="8">The sequence shown here is derived from an EMBL/GenBank/DDBJ whole genome shotgun (WGS) entry which is preliminary data.</text>
</comment>
<dbReference type="Gene3D" id="1.10.1740.10">
    <property type="match status" value="1"/>
</dbReference>
<comment type="similarity">
    <text evidence="1">Belongs to the sigma-70 factor family. ECF subfamily.</text>
</comment>
<reference evidence="8" key="1">
    <citation type="submission" date="2020-06" db="EMBL/GenBank/DDBJ databases">
        <title>Legume-microbial interactions unlock mineral nutrients during tropical forest succession.</title>
        <authorList>
            <person name="Epihov D.Z."/>
        </authorList>
    </citation>
    <scope>NUCLEOTIDE SEQUENCE [LARGE SCALE GENOMIC DNA]</scope>
    <source>
        <strain evidence="8">Pan2503</strain>
    </source>
</reference>
<dbReference type="InterPro" id="IPR013325">
    <property type="entry name" value="RNA_pol_sigma_r2"/>
</dbReference>
<organism evidence="8 9">
    <name type="scientific">Candidatus Acidiferrum panamense</name>
    <dbReference type="NCBI Taxonomy" id="2741543"/>
    <lineage>
        <taxon>Bacteria</taxon>
        <taxon>Pseudomonadati</taxon>
        <taxon>Acidobacteriota</taxon>
        <taxon>Terriglobia</taxon>
        <taxon>Candidatus Acidiferrales</taxon>
        <taxon>Candidatus Acidiferrum</taxon>
    </lineage>
</organism>
<dbReference type="Pfam" id="PF08281">
    <property type="entry name" value="Sigma70_r4_2"/>
    <property type="match status" value="1"/>
</dbReference>
<protein>
    <submittedName>
        <fullName evidence="8">RNA polymerase subunit sigma-70</fullName>
        <ecNumber evidence="8">2.7.7.6</ecNumber>
    </submittedName>
</protein>